<dbReference type="GO" id="GO:0016757">
    <property type="term" value="F:glycosyltransferase activity"/>
    <property type="evidence" value="ECO:0007669"/>
    <property type="project" value="UniProtKB-UniRule"/>
</dbReference>
<comment type="caution">
    <text evidence="6">Lacks conserved residue(s) required for the propagation of feature annotation.</text>
</comment>
<sequence length="205" mass="23230">MLHTTLQHHDPLIAPDLVLSHVWHLTHVNNLPSVFNSASGLLSKHALQQQLVSYQDISMTEVQTRRARKTIFGIPLHNFVPTFVQQRNPMMSKLRHQARHLVWLKIDVCKLTQQYCITADRNAAADGVKFYEGIAPEFLPWHVLMSSYWNNLTEGSALRSAEILVLNRISPSAIVGAEVCNPNLISHIEQEYGLAAVYAPNKFFL</sequence>
<evidence type="ECO:0000313" key="9">
    <source>
        <dbReference type="Proteomes" id="UP000012043"/>
    </source>
</evidence>
<dbReference type="PROSITE" id="PS52018">
    <property type="entry name" value="DART"/>
    <property type="match status" value="1"/>
</dbReference>
<dbReference type="GO" id="GO:0016779">
    <property type="term" value="F:nucleotidyltransferase activity"/>
    <property type="evidence" value="ECO:0007669"/>
    <property type="project" value="UniProtKB-UniRule"/>
</dbReference>
<comment type="similarity">
    <text evidence="6">Belongs to the DarT ADP-ribosyltransferase family.</text>
</comment>
<keyword evidence="2 6" id="KW-0328">Glycosyltransferase</keyword>
<keyword evidence="9" id="KW-1185">Reference proteome</keyword>
<gene>
    <name evidence="8" type="ORF">AEST_25230</name>
</gene>
<dbReference type="EMBL" id="ALAB01000029">
    <property type="protein sequence ID" value="EJI84590.1"/>
    <property type="molecule type" value="Genomic_DNA"/>
</dbReference>
<name>J1Y9X6_9ALTE</name>
<comment type="caution">
    <text evidence="8">The sequence shown here is derived from an EMBL/GenBank/DDBJ whole genome shotgun (WGS) entry which is preliminary data.</text>
</comment>
<feature type="active site" description="Proton acceptor" evidence="6">
    <location>
        <position position="66"/>
    </location>
</feature>
<evidence type="ECO:0000256" key="6">
    <source>
        <dbReference type="PROSITE-ProRule" id="PRU01362"/>
    </source>
</evidence>
<proteinExistence type="inferred from homology"/>
<evidence type="ECO:0000256" key="1">
    <source>
        <dbReference type="ARBA" id="ARBA00022649"/>
    </source>
</evidence>
<dbReference type="AlphaFoldDB" id="J1Y9X6"/>
<feature type="domain" description="DarT" evidence="7">
    <location>
        <begin position="20"/>
        <end position="205"/>
    </location>
</feature>
<feature type="binding site" evidence="6">
    <location>
        <begin position="24"/>
        <end position="26"/>
    </location>
    <ligand>
        <name>NAD(+)</name>
        <dbReference type="ChEBI" id="CHEBI:57540"/>
    </ligand>
</feature>
<protein>
    <recommendedName>
        <fullName evidence="7">DarT domain-containing protein</fullName>
    </recommendedName>
</protein>
<keyword evidence="1 6" id="KW-1277">Toxin-antitoxin system</keyword>
<evidence type="ECO:0000256" key="5">
    <source>
        <dbReference type="ARBA" id="ARBA00023125"/>
    </source>
</evidence>
<evidence type="ECO:0000313" key="8">
    <source>
        <dbReference type="EMBL" id="EJI84590.1"/>
    </source>
</evidence>
<keyword evidence="5 6" id="KW-0238">DNA-binding</keyword>
<accession>J1Y9X6</accession>
<dbReference type="InterPro" id="IPR029494">
    <property type="entry name" value="DarT"/>
</dbReference>
<dbReference type="PATRIC" id="fig|1197174.4.peg.2467"/>
<dbReference type="Proteomes" id="UP000012043">
    <property type="component" value="Unassembled WGS sequence"/>
</dbReference>
<keyword evidence="3 6" id="KW-0808">Transferase</keyword>
<keyword evidence="4 6" id="KW-0548">Nucleotidyltransferase</keyword>
<feature type="binding site" evidence="6">
    <location>
        <position position="66"/>
    </location>
    <ligand>
        <name>NAD(+)</name>
        <dbReference type="ChEBI" id="CHEBI:57540"/>
    </ligand>
</feature>
<evidence type="ECO:0000256" key="3">
    <source>
        <dbReference type="ARBA" id="ARBA00022679"/>
    </source>
</evidence>
<evidence type="ECO:0000256" key="4">
    <source>
        <dbReference type="ARBA" id="ARBA00022695"/>
    </source>
</evidence>
<feature type="binding site" evidence="6">
    <location>
        <position position="41"/>
    </location>
    <ligand>
        <name>NAD(+)</name>
        <dbReference type="ChEBI" id="CHEBI:57540"/>
    </ligand>
</feature>
<dbReference type="GO" id="GO:0003677">
    <property type="term" value="F:DNA binding"/>
    <property type="evidence" value="ECO:0007669"/>
    <property type="project" value="UniProtKB-UniRule"/>
</dbReference>
<evidence type="ECO:0000256" key="2">
    <source>
        <dbReference type="ARBA" id="ARBA00022676"/>
    </source>
</evidence>
<evidence type="ECO:0000259" key="7">
    <source>
        <dbReference type="PROSITE" id="PS52018"/>
    </source>
</evidence>
<dbReference type="Pfam" id="PF14487">
    <property type="entry name" value="DarT"/>
    <property type="match status" value="1"/>
</dbReference>
<feature type="active site" evidence="6">
    <location>
        <position position="162"/>
    </location>
</feature>
<reference evidence="8 9" key="1">
    <citation type="journal article" date="2012" name="J. Bacteriol.">
        <title>Genome Sequence of Pectin-Degrading Alishewanella aestuarii Strain B11T, Isolated from Tidal Flat Sediment.</title>
        <authorList>
            <person name="Jung J."/>
            <person name="Choi S."/>
            <person name="Chun J."/>
            <person name="Park W."/>
        </authorList>
    </citation>
    <scope>NUCLEOTIDE SEQUENCE [LARGE SCALE GENOMIC DNA]</scope>
    <source>
        <strain evidence="8 9">B11</strain>
    </source>
</reference>
<comment type="catalytic activity">
    <reaction evidence="6">
        <text>a thymidine in DNA + NAD(+) = an N-(ADP-alpha-D-ribosyl)-thymidine in DNA + nicotinamide + H(+)</text>
        <dbReference type="Rhea" id="RHEA:71651"/>
        <dbReference type="Rhea" id="RHEA-COMP:13556"/>
        <dbReference type="Rhea" id="RHEA-COMP:18051"/>
        <dbReference type="ChEBI" id="CHEBI:15378"/>
        <dbReference type="ChEBI" id="CHEBI:17154"/>
        <dbReference type="ChEBI" id="CHEBI:57540"/>
        <dbReference type="ChEBI" id="CHEBI:137386"/>
        <dbReference type="ChEBI" id="CHEBI:191199"/>
    </reaction>
</comment>
<dbReference type="RefSeq" id="WP_008609473.1">
    <property type="nucleotide sequence ID" value="NZ_ALAB01000029.1"/>
</dbReference>
<organism evidence="8 9">
    <name type="scientific">Alishewanella aestuarii B11</name>
    <dbReference type="NCBI Taxonomy" id="1197174"/>
    <lineage>
        <taxon>Bacteria</taxon>
        <taxon>Pseudomonadati</taxon>
        <taxon>Pseudomonadota</taxon>
        <taxon>Gammaproteobacteria</taxon>
        <taxon>Alteromonadales</taxon>
        <taxon>Alteromonadaceae</taxon>
        <taxon>Alishewanella</taxon>
    </lineage>
</organism>